<accession>A0A1J5U468</accession>
<evidence type="ECO:0000313" key="10">
    <source>
        <dbReference type="Proteomes" id="UP000183815"/>
    </source>
</evidence>
<dbReference type="InterPro" id="IPR002541">
    <property type="entry name" value="Cyt_c_assembly"/>
</dbReference>
<comment type="caution">
    <text evidence="9">The sequence shown here is derived from an EMBL/GenBank/DDBJ whole genome shotgun (WGS) entry which is preliminary data.</text>
</comment>
<evidence type="ECO:0000256" key="4">
    <source>
        <dbReference type="ARBA" id="ARBA00022748"/>
    </source>
</evidence>
<feature type="transmembrane region" description="Helical" evidence="7">
    <location>
        <begin position="81"/>
        <end position="101"/>
    </location>
</feature>
<dbReference type="AlphaFoldDB" id="A0A1J5U468"/>
<gene>
    <name evidence="9" type="ORF">BEU04_04300</name>
</gene>
<keyword evidence="5 7" id="KW-1133">Transmembrane helix</keyword>
<sequence length="229" mass="25940">MNEKRRLACGLTGVTFLLITLYYGLIATGPAQYFVAPNAQKIFYLHVPAGMITYVAFLIVFSSSAWYLYKESEYADRLAHSAAELGLLFGAMNLVSGTLWMQVEWGGNIFDRFMTDMRLATTLAMWLIYVSYIVYRMNSGIDGNKRNAAIIGVLGAISIPLSYLSSRFLRSDHPVVFASDEGEVDTSMKIGLYLGLCGLLLIFIYLLDERMMILKKEDEINREKMEKQW</sequence>
<dbReference type="EMBL" id="MIYU01000005">
    <property type="protein sequence ID" value="OIR19094.1"/>
    <property type="molecule type" value="Genomic_DNA"/>
</dbReference>
<protein>
    <recommendedName>
        <fullName evidence="8">Cytochrome c assembly protein domain-containing protein</fullName>
    </recommendedName>
</protein>
<dbReference type="PANTHER" id="PTHR30071">
    <property type="entry name" value="HEME EXPORTER PROTEIN C"/>
    <property type="match status" value="1"/>
</dbReference>
<reference evidence="9 10" key="1">
    <citation type="submission" date="2016-08" db="EMBL/GenBank/DDBJ databases">
        <title>New Insights into Marine Group III Euryarchaeota, from dark to light.</title>
        <authorList>
            <person name="Haro-Moreno J.M."/>
            <person name="Rodriguez-Valera F."/>
            <person name="Lopez-Garcia P."/>
            <person name="Moreira D."/>
            <person name="Martin-Cuadrado A.B."/>
        </authorList>
    </citation>
    <scope>NUCLEOTIDE SEQUENCE [LARGE SCALE GENOMIC DNA]</scope>
    <source>
        <strain evidence="9">CG-Bathy1</strain>
    </source>
</reference>
<evidence type="ECO:0000256" key="3">
    <source>
        <dbReference type="ARBA" id="ARBA00022692"/>
    </source>
</evidence>
<keyword evidence="4" id="KW-0201">Cytochrome c-type biogenesis</keyword>
<feature type="transmembrane region" description="Helical" evidence="7">
    <location>
        <begin position="7"/>
        <end position="25"/>
    </location>
</feature>
<comment type="similarity">
    <text evidence="2">Belongs to the CcmC/CycZ/HelC family.</text>
</comment>
<dbReference type="Proteomes" id="UP000183815">
    <property type="component" value="Unassembled WGS sequence"/>
</dbReference>
<proteinExistence type="inferred from homology"/>
<feature type="transmembrane region" description="Helical" evidence="7">
    <location>
        <begin position="190"/>
        <end position="207"/>
    </location>
</feature>
<dbReference type="GO" id="GO:0020037">
    <property type="term" value="F:heme binding"/>
    <property type="evidence" value="ECO:0007669"/>
    <property type="project" value="InterPro"/>
</dbReference>
<keyword evidence="6 7" id="KW-0472">Membrane</keyword>
<evidence type="ECO:0000313" key="9">
    <source>
        <dbReference type="EMBL" id="OIR19094.1"/>
    </source>
</evidence>
<organism evidence="9 10">
    <name type="scientific">Marine Group III euryarchaeote CG-Bathy1</name>
    <dbReference type="NCBI Taxonomy" id="1889001"/>
    <lineage>
        <taxon>Archaea</taxon>
        <taxon>Methanobacteriati</taxon>
        <taxon>Thermoplasmatota</taxon>
        <taxon>Thermoplasmata</taxon>
        <taxon>Candidatus Thermoprofundales</taxon>
    </lineage>
</organism>
<comment type="subcellular location">
    <subcellularLocation>
        <location evidence="1">Membrane</location>
        <topology evidence="1">Multi-pass membrane protein</topology>
    </subcellularLocation>
</comment>
<evidence type="ECO:0000259" key="8">
    <source>
        <dbReference type="Pfam" id="PF01578"/>
    </source>
</evidence>
<dbReference type="GO" id="GO:0005886">
    <property type="term" value="C:plasma membrane"/>
    <property type="evidence" value="ECO:0007669"/>
    <property type="project" value="TreeGrafter"/>
</dbReference>
<feature type="transmembrane region" description="Helical" evidence="7">
    <location>
        <begin position="117"/>
        <end position="135"/>
    </location>
</feature>
<name>A0A1J5U468_9ARCH</name>
<evidence type="ECO:0000256" key="5">
    <source>
        <dbReference type="ARBA" id="ARBA00022989"/>
    </source>
</evidence>
<dbReference type="PANTHER" id="PTHR30071:SF1">
    <property type="entry name" value="CYTOCHROME B_B6 PROTEIN-RELATED"/>
    <property type="match status" value="1"/>
</dbReference>
<keyword evidence="3 7" id="KW-0812">Transmembrane</keyword>
<dbReference type="InterPro" id="IPR045062">
    <property type="entry name" value="Cyt_c_biogenesis_CcsA/CcmC"/>
</dbReference>
<feature type="transmembrane region" description="Helical" evidence="7">
    <location>
        <begin position="147"/>
        <end position="170"/>
    </location>
</feature>
<evidence type="ECO:0000256" key="6">
    <source>
        <dbReference type="ARBA" id="ARBA00023136"/>
    </source>
</evidence>
<dbReference type="Pfam" id="PF01578">
    <property type="entry name" value="Cytochrom_C_asm"/>
    <property type="match status" value="1"/>
</dbReference>
<evidence type="ECO:0000256" key="7">
    <source>
        <dbReference type="SAM" id="Phobius"/>
    </source>
</evidence>
<feature type="transmembrane region" description="Helical" evidence="7">
    <location>
        <begin position="45"/>
        <end position="69"/>
    </location>
</feature>
<dbReference type="InterPro" id="IPR003557">
    <property type="entry name" value="Cyt_c_biogenesis_CcmC"/>
</dbReference>
<dbReference type="PRINTS" id="PR01386">
    <property type="entry name" value="CCMCBIOGNSIS"/>
</dbReference>
<feature type="domain" description="Cytochrome c assembly protein" evidence="8">
    <location>
        <begin position="15"/>
        <end position="170"/>
    </location>
</feature>
<evidence type="ECO:0000256" key="2">
    <source>
        <dbReference type="ARBA" id="ARBA00005840"/>
    </source>
</evidence>
<evidence type="ECO:0000256" key="1">
    <source>
        <dbReference type="ARBA" id="ARBA00004141"/>
    </source>
</evidence>
<dbReference type="GO" id="GO:0017004">
    <property type="term" value="P:cytochrome complex assembly"/>
    <property type="evidence" value="ECO:0007669"/>
    <property type="project" value="UniProtKB-KW"/>
</dbReference>
<dbReference type="GO" id="GO:0015232">
    <property type="term" value="F:heme transmembrane transporter activity"/>
    <property type="evidence" value="ECO:0007669"/>
    <property type="project" value="InterPro"/>
</dbReference>